<sequence>MASRVARSAIKRKAADNAHTATSTTTGEQQTRPQKRSKVESKMKPESSSTLQKPDEPLRITEGTGDIFDATPNTLIIHACNCQGSWGAGIAKAFKDRYPKAYMQYVYHCKKNDEDKLFGTAQMIPPVDASADEDEDEGFAEHSPDQQASNVPKHFVGCLYTSRHHGRKKDKPAQILAKTKPAMEDLLKRVQAWNAKADAGNKVGEVRMCKINSGLFAVPWEKTKQLLESIDVGDFDVKVIKVVSPPG</sequence>
<reference evidence="1" key="1">
    <citation type="submission" date="2023-07" db="EMBL/GenBank/DDBJ databases">
        <title>Black Yeasts Isolated from many extreme environments.</title>
        <authorList>
            <person name="Coleine C."/>
            <person name="Stajich J.E."/>
            <person name="Selbmann L."/>
        </authorList>
    </citation>
    <scope>NUCLEOTIDE SEQUENCE</scope>
    <source>
        <strain evidence="1">CCFEE 5714</strain>
    </source>
</reference>
<evidence type="ECO:0000313" key="2">
    <source>
        <dbReference type="Proteomes" id="UP001281147"/>
    </source>
</evidence>
<proteinExistence type="predicted"/>
<accession>A0ACC3N9C3</accession>
<keyword evidence="1" id="KW-0378">Hydrolase</keyword>
<dbReference type="EC" id="3.1.3.84" evidence="1"/>
<dbReference type="EMBL" id="JAUTXU010000067">
    <property type="protein sequence ID" value="KAK3712811.1"/>
    <property type="molecule type" value="Genomic_DNA"/>
</dbReference>
<evidence type="ECO:0000313" key="1">
    <source>
        <dbReference type="EMBL" id="KAK3712811.1"/>
    </source>
</evidence>
<keyword evidence="2" id="KW-1185">Reference proteome</keyword>
<gene>
    <name evidence="1" type="primary">POA1_2</name>
    <name evidence="1" type="ORF">LTR37_008902</name>
</gene>
<organism evidence="1 2">
    <name type="scientific">Vermiconidia calcicola</name>
    <dbReference type="NCBI Taxonomy" id="1690605"/>
    <lineage>
        <taxon>Eukaryota</taxon>
        <taxon>Fungi</taxon>
        <taxon>Dikarya</taxon>
        <taxon>Ascomycota</taxon>
        <taxon>Pezizomycotina</taxon>
        <taxon>Dothideomycetes</taxon>
        <taxon>Dothideomycetidae</taxon>
        <taxon>Mycosphaerellales</taxon>
        <taxon>Extremaceae</taxon>
        <taxon>Vermiconidia</taxon>
    </lineage>
</organism>
<protein>
    <submittedName>
        <fullName evidence="1">ADP-ribose 1''-phosphate phosphatase</fullName>
        <ecNumber evidence="1">3.1.3.84</ecNumber>
    </submittedName>
</protein>
<dbReference type="Proteomes" id="UP001281147">
    <property type="component" value="Unassembled WGS sequence"/>
</dbReference>
<comment type="caution">
    <text evidence="1">The sequence shown here is derived from an EMBL/GenBank/DDBJ whole genome shotgun (WGS) entry which is preliminary data.</text>
</comment>
<name>A0ACC3N9C3_9PEZI</name>